<keyword evidence="1" id="KW-1133">Transmembrane helix</keyword>
<dbReference type="Proteomes" id="UP000070038">
    <property type="component" value="Unassembled WGS sequence"/>
</dbReference>
<keyword evidence="3" id="KW-1185">Reference proteome</keyword>
<name>A0A133VS38_9EURY</name>
<proteinExistence type="predicted"/>
<protein>
    <submittedName>
        <fullName evidence="2">Uncharacterized protein</fullName>
    </submittedName>
</protein>
<evidence type="ECO:0000313" key="2">
    <source>
        <dbReference type="EMBL" id="KXB09237.1"/>
    </source>
</evidence>
<sequence length="145" mass="16251">MEISRILRVLITILLAVTFIVVTLAAYQRDHEIERMVELSDSTSSIATRLSVQDLAWVDEDGEKHPYVLDNGSLTNLEFTRILGGDNFAFRVQIFYMASSVEDNLGPYGLEPPSDRMTGSLTMPTSLYWKGSITPAKLSVTVWYA</sequence>
<gene>
    <name evidence="2" type="ORF">AKJ46_00710</name>
</gene>
<organism evidence="2 3">
    <name type="scientific">candidate division MSBL1 archaeon SCGC-AAA833K04</name>
    <dbReference type="NCBI Taxonomy" id="1698258"/>
    <lineage>
        <taxon>Archaea</taxon>
        <taxon>Methanobacteriati</taxon>
        <taxon>Methanobacteriota</taxon>
        <taxon>candidate division MSBL1</taxon>
    </lineage>
</organism>
<evidence type="ECO:0000256" key="1">
    <source>
        <dbReference type="SAM" id="Phobius"/>
    </source>
</evidence>
<dbReference type="AlphaFoldDB" id="A0A133VS38"/>
<evidence type="ECO:0000313" key="3">
    <source>
        <dbReference type="Proteomes" id="UP000070038"/>
    </source>
</evidence>
<feature type="transmembrane region" description="Helical" evidence="1">
    <location>
        <begin position="6"/>
        <end position="27"/>
    </location>
</feature>
<keyword evidence="1" id="KW-0812">Transmembrane</keyword>
<keyword evidence="1" id="KW-0472">Membrane</keyword>
<comment type="caution">
    <text evidence="2">The sequence shown here is derived from an EMBL/GenBank/DDBJ whole genome shotgun (WGS) entry which is preliminary data.</text>
</comment>
<reference evidence="2 3" key="1">
    <citation type="journal article" date="2016" name="Sci. Rep.">
        <title>Metabolic traits of an uncultured archaeal lineage -MSBL1- from brine pools of the Red Sea.</title>
        <authorList>
            <person name="Mwirichia R."/>
            <person name="Alam I."/>
            <person name="Rashid M."/>
            <person name="Vinu M."/>
            <person name="Ba-Alawi W."/>
            <person name="Anthony Kamau A."/>
            <person name="Kamanda Ngugi D."/>
            <person name="Goker M."/>
            <person name="Klenk H.P."/>
            <person name="Bajic V."/>
            <person name="Stingl U."/>
        </authorList>
    </citation>
    <scope>NUCLEOTIDE SEQUENCE [LARGE SCALE GENOMIC DNA]</scope>
    <source>
        <strain evidence="2">SCGC-AAA833K04</strain>
    </source>
</reference>
<accession>A0A133VS38</accession>
<dbReference type="EMBL" id="LHYN01000009">
    <property type="protein sequence ID" value="KXB09237.1"/>
    <property type="molecule type" value="Genomic_DNA"/>
</dbReference>